<dbReference type="PANTHER" id="PTHR42959:SF1">
    <property type="entry name" value="CARBAMOYLTRANSFERASE HYPF"/>
    <property type="match status" value="1"/>
</dbReference>
<dbReference type="PROSITE" id="PS51160">
    <property type="entry name" value="ACYLPHOSPHATASE_3"/>
    <property type="match status" value="1"/>
</dbReference>
<dbReference type="Pfam" id="PF22521">
    <property type="entry name" value="HypF_C_2"/>
    <property type="match status" value="1"/>
</dbReference>
<feature type="active site" evidence="9">
    <location>
        <position position="49"/>
    </location>
</feature>
<dbReference type="InterPro" id="IPR017945">
    <property type="entry name" value="DHBP_synth_RibB-like_a/b_dom"/>
</dbReference>
<evidence type="ECO:0000259" key="12">
    <source>
        <dbReference type="PROSITE" id="PS51163"/>
    </source>
</evidence>
<evidence type="ECO:0000256" key="1">
    <source>
        <dbReference type="ARBA" id="ARBA00004711"/>
    </source>
</evidence>
<keyword evidence="3 13" id="KW-0436">Ligase</keyword>
<evidence type="ECO:0000259" key="11">
    <source>
        <dbReference type="PROSITE" id="PS51160"/>
    </source>
</evidence>
<keyword evidence="9" id="KW-0378">Hydrolase</keyword>
<dbReference type="Pfam" id="PF17788">
    <property type="entry name" value="HypF_C"/>
    <property type="match status" value="1"/>
</dbReference>
<evidence type="ECO:0000256" key="5">
    <source>
        <dbReference type="ARBA" id="ARBA00022771"/>
    </source>
</evidence>
<dbReference type="Proteomes" id="UP001622594">
    <property type="component" value="Chromosome"/>
</dbReference>
<keyword evidence="5" id="KW-0863">Zinc-finger</keyword>
<evidence type="ECO:0000256" key="8">
    <source>
        <dbReference type="PIRNR" id="PIRNR006256"/>
    </source>
</evidence>
<dbReference type="Pfam" id="PF00708">
    <property type="entry name" value="Acylphosphatase"/>
    <property type="match status" value="1"/>
</dbReference>
<comment type="similarity">
    <text evidence="2 8">Belongs to the carbamoyltransferase HypF family.</text>
</comment>
<keyword evidence="4" id="KW-0479">Metal-binding</keyword>
<dbReference type="Gene3D" id="3.30.420.360">
    <property type="match status" value="1"/>
</dbReference>
<reference evidence="13 14" key="1">
    <citation type="submission" date="2022-10" db="EMBL/GenBank/DDBJ databases">
        <title>The complete genomes of actinobacterial strains from the NBC collection.</title>
        <authorList>
            <person name="Joergensen T.S."/>
            <person name="Alvarez Arevalo M."/>
            <person name="Sterndorff E.B."/>
            <person name="Faurdal D."/>
            <person name="Vuksanovic O."/>
            <person name="Mourched A.-S."/>
            <person name="Charusanti P."/>
            <person name="Shaw S."/>
            <person name="Blin K."/>
            <person name="Weber T."/>
        </authorList>
    </citation>
    <scope>NUCLEOTIDE SEQUENCE [LARGE SCALE GENOMIC DNA]</scope>
    <source>
        <strain evidence="13 14">NBC_00123</strain>
    </source>
</reference>
<feature type="domain" description="Acylphosphatase-like" evidence="11">
    <location>
        <begin position="34"/>
        <end position="122"/>
    </location>
</feature>
<dbReference type="Gene3D" id="3.30.420.40">
    <property type="match status" value="1"/>
</dbReference>
<sequence>MTATEQHVSGGPPRGDSATTASGTAGDPGATPVRRLARVTGVVQGVGYRPFVYKAALAHGLTGWVLNDPEGVLTEVTGPLVAVEAFLAELTDQAPPQARVTGVHVEELPVPADPSAEFVIRTSVHTGSKDTIVPADGHVCADCLAELRDPADRRYRYPFINCTNCGPRYSIVQALPYDRAQTTMADFTMCAACAGEYGDPLDRRYHAQPNACPDCGPRLLSADASGNTLRGEEALKAAVTALQAGRIVAVKSVGGFHLAVDARDEAAVRGLRAGKRRDSKPFAVMSRDLETAAGFAEIGPAEAELLLSSSRPIVLARKKPGGLPEAIAPRNPNIGVMLPSAPQHHLLLAEEGLDTLVMTSGNISGYPIAYRNEDALEQLFAIADLVLYNDRDIETRVDDSLVRCSAHPELDGPLVSFLRRARGYAPYPVEVDVELAPMVAFGAELKTTVALSRGTRVYLSQHIGDLKNDETWESHQQTARHLAALHELTPRNAAVDLHPQFRATRLALKEEGAEYDRVVQVQHHHAHMASCMAENRLTGPTLGVVFDGAGYGPDGTTWGGEFLLGDYREAQRVAHLRTVPLLGGDRAVKEPVRTGFALALDALGEPEAAVTAFPVLGRWDEQQLHVFATMARRGVNAPHASSMGRLFDGVAALLDVTTHAEYEAQGPIELEGLLARDLSMTAPEQRYRFALDTTTTAVEIDPRPVVRALARDLAEGVDRAEISRRFHSGVVDMVVERSLAVRETHGADAFEQVVLSGGVFLNEFLLVNCLVELRRAGFRAYCQQQVPTNDGGIALGQIMVAHARLTASDEEPRG</sequence>
<dbReference type="SUPFAM" id="SSF54975">
    <property type="entry name" value="Acylphosphatase/BLUF domain-like"/>
    <property type="match status" value="1"/>
</dbReference>
<evidence type="ECO:0000313" key="13">
    <source>
        <dbReference type="EMBL" id="WTR68985.1"/>
    </source>
</evidence>
<dbReference type="InterPro" id="IPR036046">
    <property type="entry name" value="Acylphosphatase-like_dom_sf"/>
</dbReference>
<organism evidence="13 14">
    <name type="scientific">Streptomyces zaomyceticus</name>
    <dbReference type="NCBI Taxonomy" id="68286"/>
    <lineage>
        <taxon>Bacteria</taxon>
        <taxon>Bacillati</taxon>
        <taxon>Actinomycetota</taxon>
        <taxon>Actinomycetes</taxon>
        <taxon>Kitasatosporales</taxon>
        <taxon>Streptomycetaceae</taxon>
        <taxon>Streptomyces</taxon>
    </lineage>
</organism>
<dbReference type="PROSITE" id="PS51163">
    <property type="entry name" value="YRDC"/>
    <property type="match status" value="1"/>
</dbReference>
<dbReference type="EMBL" id="CP108188">
    <property type="protein sequence ID" value="WTR68985.1"/>
    <property type="molecule type" value="Genomic_DNA"/>
</dbReference>
<gene>
    <name evidence="13" type="primary">hypF</name>
    <name evidence="13" type="ORF">OG814_06735</name>
</gene>
<dbReference type="InterPro" id="IPR055128">
    <property type="entry name" value="HypF_C_2"/>
</dbReference>
<dbReference type="Pfam" id="PF07503">
    <property type="entry name" value="zf-HYPF"/>
    <property type="match status" value="2"/>
</dbReference>
<dbReference type="Gene3D" id="3.90.870.50">
    <property type="match status" value="1"/>
</dbReference>
<dbReference type="InterPro" id="IPR001792">
    <property type="entry name" value="Acylphosphatase-like_dom"/>
</dbReference>
<dbReference type="InterPro" id="IPR011125">
    <property type="entry name" value="Znf_HypF"/>
</dbReference>
<evidence type="ECO:0000256" key="2">
    <source>
        <dbReference type="ARBA" id="ARBA00008097"/>
    </source>
</evidence>
<keyword evidence="6" id="KW-0862">Zinc</keyword>
<dbReference type="RefSeq" id="WP_371635124.1">
    <property type="nucleotide sequence ID" value="NZ_CP108062.1"/>
</dbReference>
<dbReference type="InterPro" id="IPR006070">
    <property type="entry name" value="Sua5-like_dom"/>
</dbReference>
<dbReference type="EC" id="6.2.-.-" evidence="8"/>
<accession>A0ABZ1L3A9</accession>
<dbReference type="InterPro" id="IPR041440">
    <property type="entry name" value="HypF_C"/>
</dbReference>
<evidence type="ECO:0000313" key="14">
    <source>
        <dbReference type="Proteomes" id="UP001622594"/>
    </source>
</evidence>
<dbReference type="InterPro" id="IPR051060">
    <property type="entry name" value="Carbamoyltrans_HypF-like"/>
</dbReference>
<evidence type="ECO:0000256" key="3">
    <source>
        <dbReference type="ARBA" id="ARBA00022598"/>
    </source>
</evidence>
<name>A0ABZ1L3A9_9ACTN</name>
<proteinExistence type="inferred from homology"/>
<comment type="pathway">
    <text evidence="1">Protein modification; [NiFe] hydrogenase maturation.</text>
</comment>
<dbReference type="InterPro" id="IPR004421">
    <property type="entry name" value="Carbamoyltransferase_HypF"/>
</dbReference>
<comment type="catalytic activity">
    <reaction evidence="9">
        <text>an acyl phosphate + H2O = a carboxylate + phosphate + H(+)</text>
        <dbReference type="Rhea" id="RHEA:14965"/>
        <dbReference type="ChEBI" id="CHEBI:15377"/>
        <dbReference type="ChEBI" id="CHEBI:15378"/>
        <dbReference type="ChEBI" id="CHEBI:29067"/>
        <dbReference type="ChEBI" id="CHEBI:43474"/>
        <dbReference type="ChEBI" id="CHEBI:59918"/>
        <dbReference type="EC" id="3.6.1.7"/>
    </reaction>
</comment>
<feature type="active site" evidence="9">
    <location>
        <position position="67"/>
    </location>
</feature>
<dbReference type="PANTHER" id="PTHR42959">
    <property type="entry name" value="CARBAMOYLTRANSFERASE"/>
    <property type="match status" value="1"/>
</dbReference>
<evidence type="ECO:0000256" key="7">
    <source>
        <dbReference type="ARBA" id="ARBA00048220"/>
    </source>
</evidence>
<keyword evidence="14" id="KW-1185">Reference proteome</keyword>
<dbReference type="Gene3D" id="3.30.110.120">
    <property type="match status" value="1"/>
</dbReference>
<dbReference type="PIRSF" id="PIRSF006256">
    <property type="entry name" value="CMPcnvr_hdrg_mat"/>
    <property type="match status" value="1"/>
</dbReference>
<protein>
    <recommendedName>
        <fullName evidence="8">Carbamoyltransferase</fullName>
        <ecNumber evidence="8">6.2.-.-</ecNumber>
    </recommendedName>
</protein>
<dbReference type="GO" id="GO:0016874">
    <property type="term" value="F:ligase activity"/>
    <property type="evidence" value="ECO:0007669"/>
    <property type="project" value="UniProtKB-KW"/>
</dbReference>
<evidence type="ECO:0000256" key="4">
    <source>
        <dbReference type="ARBA" id="ARBA00022723"/>
    </source>
</evidence>
<evidence type="ECO:0000256" key="10">
    <source>
        <dbReference type="SAM" id="MobiDB-lite"/>
    </source>
</evidence>
<comment type="catalytic activity">
    <reaction evidence="7">
        <text>C-terminal L-cysteinyl-[HypE protein] + carbamoyl phosphate + ATP + H2O = C-terminal S-carboxamide-L-cysteinyl-[HypE protein] + AMP + phosphate + diphosphate + H(+)</text>
        <dbReference type="Rhea" id="RHEA:55636"/>
        <dbReference type="Rhea" id="RHEA-COMP:14247"/>
        <dbReference type="Rhea" id="RHEA-COMP:14392"/>
        <dbReference type="ChEBI" id="CHEBI:15377"/>
        <dbReference type="ChEBI" id="CHEBI:15378"/>
        <dbReference type="ChEBI" id="CHEBI:30616"/>
        <dbReference type="ChEBI" id="CHEBI:33019"/>
        <dbReference type="ChEBI" id="CHEBI:43474"/>
        <dbReference type="ChEBI" id="CHEBI:58228"/>
        <dbReference type="ChEBI" id="CHEBI:76913"/>
        <dbReference type="ChEBI" id="CHEBI:139126"/>
        <dbReference type="ChEBI" id="CHEBI:456215"/>
    </reaction>
</comment>
<dbReference type="NCBIfam" id="TIGR00143">
    <property type="entry name" value="hypF"/>
    <property type="match status" value="1"/>
</dbReference>
<dbReference type="SUPFAM" id="SSF55821">
    <property type="entry name" value="YrdC/RibB"/>
    <property type="match status" value="1"/>
</dbReference>
<feature type="region of interest" description="Disordered" evidence="10">
    <location>
        <begin position="1"/>
        <end position="32"/>
    </location>
</feature>
<feature type="domain" description="YrdC-like" evidence="12">
    <location>
        <begin position="232"/>
        <end position="423"/>
    </location>
</feature>
<evidence type="ECO:0000256" key="6">
    <source>
        <dbReference type="ARBA" id="ARBA00022833"/>
    </source>
</evidence>
<dbReference type="Pfam" id="PF01300">
    <property type="entry name" value="Sua5_yciO_yrdC"/>
    <property type="match status" value="1"/>
</dbReference>
<evidence type="ECO:0000256" key="9">
    <source>
        <dbReference type="PROSITE-ProRule" id="PRU00520"/>
    </source>
</evidence>